<dbReference type="EMBL" id="LCQD01000029">
    <property type="protein sequence ID" value="KKW10827.1"/>
    <property type="molecule type" value="Genomic_DNA"/>
</dbReference>
<evidence type="ECO:0000313" key="1">
    <source>
        <dbReference type="EMBL" id="KKW10827.1"/>
    </source>
</evidence>
<evidence type="ECO:0000313" key="2">
    <source>
        <dbReference type="Proteomes" id="UP000034588"/>
    </source>
</evidence>
<comment type="caution">
    <text evidence="1">The sequence shown here is derived from an EMBL/GenBank/DDBJ whole genome shotgun (WGS) entry which is preliminary data.</text>
</comment>
<dbReference type="Proteomes" id="UP000034588">
    <property type="component" value="Unassembled WGS sequence"/>
</dbReference>
<reference evidence="1 2" key="1">
    <citation type="journal article" date="2015" name="Nature">
        <title>rRNA introns, odd ribosomes, and small enigmatic genomes across a large radiation of phyla.</title>
        <authorList>
            <person name="Brown C.T."/>
            <person name="Hug L.A."/>
            <person name="Thomas B.C."/>
            <person name="Sharon I."/>
            <person name="Castelle C.J."/>
            <person name="Singh A."/>
            <person name="Wilkins M.J."/>
            <person name="Williams K.H."/>
            <person name="Banfield J.F."/>
        </authorList>
    </citation>
    <scope>NUCLEOTIDE SEQUENCE [LARGE SCALE GENOMIC DNA]</scope>
</reference>
<sequence length="520" mass="56298">MIPLTVSFIAKDFSDIGEMGKISYRVQRYSQSVLGGPNTATIAAFGSFEALYNLTQKLRCGVLISDTQGRDVWWGYLDGVEINAKGLRLSVGLAGMWNTIYVQYTNDVVATTTAAGTHAASIASYGTKEIIVSASDLASSTAAEAMRDRLVEFYGLPRVERTPSDNPEMMAVLTCAGWWNTLNWRYYTNAGTDTVDTTALIADIVTTSGALLAGSELSTTSSITMPETRSGDQRAGDEIAKLLIVGISGGNRLKAKVTKGRILRVEAEPSSGASDYRWVKGRLYDNNNYPVQPQECPAGMWVEASTGLWGSATTSVLVDTGKFFVEEAEYDALADTWTPTPRGSYIPGEGSGGSRDMISPSLDKIKASQKPWVYNIIQPGIGARVYNSTDFSHTSSGSWVPITFDTERFDTDGIHSTVSNTSRLTINKAGKYLIGGLVRFAPNTVGQRALRISLDGTIYIASVQTHSVLTSVGLEMQVCTIYDLAVANYLELEAYQDSGGTLAITASTYYSPVFWCWKLT</sequence>
<name>A0A0G1Y7H5_9BACT</name>
<protein>
    <submittedName>
        <fullName evidence="1">Uncharacterized protein</fullName>
    </submittedName>
</protein>
<dbReference type="AlphaFoldDB" id="A0A0G1Y7H5"/>
<accession>A0A0G1Y7H5</accession>
<proteinExistence type="predicted"/>
<organism evidence="1 2">
    <name type="scientific">Candidatus Gottesmanbacteria bacterium GW2011_GWB1_49_7</name>
    <dbReference type="NCBI Taxonomy" id="1618448"/>
    <lineage>
        <taxon>Bacteria</taxon>
        <taxon>Candidatus Gottesmaniibacteriota</taxon>
    </lineage>
</organism>
<gene>
    <name evidence="1" type="ORF">UY48_C0029G0014</name>
</gene>